<reference evidence="8 9" key="1">
    <citation type="submission" date="2024-06" db="EMBL/GenBank/DDBJ databases">
        <authorList>
            <person name="Kraege A."/>
            <person name="Thomma B."/>
        </authorList>
    </citation>
    <scope>NUCLEOTIDE SEQUENCE [LARGE SCALE GENOMIC DNA]</scope>
</reference>
<evidence type="ECO:0000256" key="4">
    <source>
        <dbReference type="ARBA" id="ARBA00023015"/>
    </source>
</evidence>
<evidence type="ECO:0000256" key="5">
    <source>
        <dbReference type="ARBA" id="ARBA00023163"/>
    </source>
</evidence>
<feature type="compositionally biased region" description="Basic and acidic residues" evidence="6">
    <location>
        <begin position="802"/>
        <end position="836"/>
    </location>
</feature>
<evidence type="ECO:0000313" key="9">
    <source>
        <dbReference type="Proteomes" id="UP001497392"/>
    </source>
</evidence>
<evidence type="ECO:0000256" key="2">
    <source>
        <dbReference type="ARBA" id="ARBA00023002"/>
    </source>
</evidence>
<dbReference type="PANTHER" id="PTHR23123">
    <property type="entry name" value="PHD/F-BOX CONTAINING PROTEIN"/>
    <property type="match status" value="1"/>
</dbReference>
<dbReference type="SMART" id="SM00558">
    <property type="entry name" value="JmjC"/>
    <property type="match status" value="1"/>
</dbReference>
<dbReference type="InterPro" id="IPR003347">
    <property type="entry name" value="JmjC_dom"/>
</dbReference>
<gene>
    <name evidence="8" type="primary">g11323</name>
    <name evidence="8" type="ORF">VP750_LOCUS10137</name>
</gene>
<keyword evidence="5" id="KW-0804">Transcription</keyword>
<protein>
    <submittedName>
        <fullName evidence="8">G11323 protein</fullName>
    </submittedName>
</protein>
<keyword evidence="9" id="KW-1185">Reference proteome</keyword>
<keyword evidence="1" id="KW-0479">Metal-binding</keyword>
<feature type="region of interest" description="Disordered" evidence="6">
    <location>
        <begin position="1111"/>
        <end position="1134"/>
    </location>
</feature>
<feature type="region of interest" description="Disordered" evidence="6">
    <location>
        <begin position="986"/>
        <end position="1008"/>
    </location>
</feature>
<feature type="region of interest" description="Disordered" evidence="6">
    <location>
        <begin position="406"/>
        <end position="429"/>
    </location>
</feature>
<feature type="compositionally biased region" description="Basic residues" evidence="6">
    <location>
        <begin position="7"/>
        <end position="16"/>
    </location>
</feature>
<evidence type="ECO:0000256" key="1">
    <source>
        <dbReference type="ARBA" id="ARBA00022723"/>
    </source>
</evidence>
<evidence type="ECO:0000256" key="6">
    <source>
        <dbReference type="SAM" id="MobiDB-lite"/>
    </source>
</evidence>
<dbReference type="EMBL" id="CAXHTA020000018">
    <property type="protein sequence ID" value="CAL5228231.1"/>
    <property type="molecule type" value="Genomic_DNA"/>
</dbReference>
<keyword evidence="2" id="KW-0560">Oxidoreductase</keyword>
<feature type="compositionally biased region" description="Basic and acidic residues" evidence="6">
    <location>
        <begin position="776"/>
        <end position="787"/>
    </location>
</feature>
<dbReference type="SUPFAM" id="SSF51197">
    <property type="entry name" value="Clavaminate synthase-like"/>
    <property type="match status" value="1"/>
</dbReference>
<evidence type="ECO:0000313" key="8">
    <source>
        <dbReference type="EMBL" id="CAL5228231.1"/>
    </source>
</evidence>
<feature type="compositionally biased region" description="Gly residues" evidence="6">
    <location>
        <begin position="1118"/>
        <end position="1129"/>
    </location>
</feature>
<feature type="region of interest" description="Disordered" evidence="6">
    <location>
        <begin position="446"/>
        <end position="527"/>
    </location>
</feature>
<dbReference type="Proteomes" id="UP001497392">
    <property type="component" value="Unassembled WGS sequence"/>
</dbReference>
<feature type="region of interest" description="Disordered" evidence="6">
    <location>
        <begin position="1"/>
        <end position="35"/>
    </location>
</feature>
<feature type="compositionally biased region" description="Polar residues" evidence="6">
    <location>
        <begin position="734"/>
        <end position="750"/>
    </location>
</feature>
<feature type="compositionally biased region" description="Polar residues" evidence="6">
    <location>
        <begin position="1183"/>
        <end position="1200"/>
    </location>
</feature>
<feature type="region of interest" description="Disordered" evidence="6">
    <location>
        <begin position="700"/>
        <end position="849"/>
    </location>
</feature>
<accession>A0ABP1G7M4</accession>
<proteinExistence type="predicted"/>
<feature type="region of interest" description="Disordered" evidence="6">
    <location>
        <begin position="1032"/>
        <end position="1069"/>
    </location>
</feature>
<evidence type="ECO:0000259" key="7">
    <source>
        <dbReference type="PROSITE" id="PS51184"/>
    </source>
</evidence>
<organism evidence="8 9">
    <name type="scientific">Coccomyxa viridis</name>
    <dbReference type="NCBI Taxonomy" id="1274662"/>
    <lineage>
        <taxon>Eukaryota</taxon>
        <taxon>Viridiplantae</taxon>
        <taxon>Chlorophyta</taxon>
        <taxon>core chlorophytes</taxon>
        <taxon>Trebouxiophyceae</taxon>
        <taxon>Trebouxiophyceae incertae sedis</taxon>
        <taxon>Coccomyxaceae</taxon>
        <taxon>Coccomyxa</taxon>
    </lineage>
</organism>
<dbReference type="PROSITE" id="PS51184">
    <property type="entry name" value="JMJC"/>
    <property type="match status" value="1"/>
</dbReference>
<feature type="region of interest" description="Disordered" evidence="6">
    <location>
        <begin position="1174"/>
        <end position="1201"/>
    </location>
</feature>
<feature type="compositionally biased region" description="Low complexity" evidence="6">
    <location>
        <begin position="457"/>
        <end position="472"/>
    </location>
</feature>
<feature type="domain" description="JmjC" evidence="7">
    <location>
        <begin position="150"/>
        <end position="306"/>
    </location>
</feature>
<keyword evidence="3" id="KW-0408">Iron</keyword>
<feature type="region of interest" description="Disordered" evidence="6">
    <location>
        <begin position="924"/>
        <end position="963"/>
    </location>
</feature>
<sequence length="1329" mass="142534">MMENGKHQRRVTRPRKKDVDYHEPAPEAPASSRVPYKEHAHACLMGKFGKLKPLLRPGDLNVDLLRSSGFQDPVLVRAEQSISYSREALGMCVPEGLSPAYIARALGPDTRVPTIDVETQTSGPRMTLAEWAQYYESSEKERLLNVVSLSLAGTPLQDKVIPPAVVSGLNLVDAVWPRQEKPRPEVLLYGLMSPAGCYTDFHVDFGGSSIWYHVVKGRKTFILVPPTPQNMRAFEDWSSSDRQGGIFFPDRAEGCLQATLDPGSTLLIPSSWPHAVVTQEDAVVVGGNFLHALELRRAVECWEMESRLKVHASARFPLFEPLMWHTVANYRQKLLSNYLAVDPRAMPTAWELTGLMCVLSFLKRQMDKGDWCYCPDSIDDPEGLLRETEQAASALVPKDILPDLFSDLDPLDPDPVTSTPADMLMEGDGSLLEGLGGGVGLPLPDVASPHWLGGMGPSNSDPGPAAGGPPSSEDSEEVPEEAQSSGDEWTARKRGRGSAAQRAKQQQLKKLRAAKAAREMHKRRAAEAAMRLAAPEGEGAQQESAVAPSEPVITMKASARQAQAAREGKSDSRREALKAQIMVLHLRARIQKELSMLADAASGKLQLKDSGARLQEGISETAARLAQALSTLAQHGAAEPQWPPQCFHSSSLHFIDADGQVQGPFSVEHLKVLQASGAVQEDTLVMAAAKGPSLLKEVMQMHESHRASPSVRSPVGPATAQGGPRCSGEAHVDSSLSGHGSAPSQRTSASLHRPGHTPTPQHRRWQDSASNSSRPQESRRDRSRQYDTNRSASNRGASDAADAQRKIEQARARRAQEQQRQEEARRRAIDEHRSRAAEAASQRYQSKPSWAEQAAAELAQAELAGDEAYQGSWTFMGSSGQEMGPYMKSALLAMHESGKVDGKTMVYDEEDGVTIELSALMASAGESGRSLSPEVPTLPEPHAQQPDEPIQPGGGGLAGSAKRHSLREQLYSALDGDEQNEQIALEATPSARPRSPKRSTGQYLPGLAPATEVRKRAAELRQQHLAKLKRLAGAQRNASSGAAEPTLGHVSSEDGTPPPPPPLPVDLLQTGNAPAFWKSAAAGPSPAHDVPARGTIRPATPQHVVAWRDSAAADHGSSGQGHNLGGDSLGGHQEPAAVLPWQHQPVYDSSGAAPYSSGGGSWLQQKQAICGQNGQQFRHHQESQMGQRDSSWQGNGNLDTQHNRTEQQKGVYGVAADQAPGWHGTSQAQAPEAGSMSYAGQLGSAALPGSLGSMLQGIMTSVHSKAGFSPAHLNTAPSPGQGTWPPPQEPAGGQIPANGQRPGAALPGGYVHHQQASQPGAVGHPWYGR</sequence>
<dbReference type="Gene3D" id="2.60.120.650">
    <property type="entry name" value="Cupin"/>
    <property type="match status" value="1"/>
</dbReference>
<name>A0ABP1G7M4_9CHLO</name>
<dbReference type="InterPro" id="IPR050690">
    <property type="entry name" value="JHDM1_Histone_Demethylase"/>
</dbReference>
<evidence type="ECO:0000256" key="3">
    <source>
        <dbReference type="ARBA" id="ARBA00023004"/>
    </source>
</evidence>
<comment type="caution">
    <text evidence="8">The sequence shown here is derived from an EMBL/GenBank/DDBJ whole genome shotgun (WGS) entry which is preliminary data.</text>
</comment>
<feature type="region of interest" description="Disordered" evidence="6">
    <location>
        <begin position="1269"/>
        <end position="1329"/>
    </location>
</feature>
<feature type="compositionally biased region" description="Basic residues" evidence="6">
    <location>
        <begin position="507"/>
        <end position="524"/>
    </location>
</feature>
<keyword evidence="4" id="KW-0805">Transcription regulation</keyword>